<feature type="compositionally biased region" description="Pro residues" evidence="1">
    <location>
        <begin position="115"/>
        <end position="134"/>
    </location>
</feature>
<dbReference type="GeneID" id="25472292"/>
<feature type="compositionally biased region" description="Gly residues" evidence="1">
    <location>
        <begin position="197"/>
        <end position="215"/>
    </location>
</feature>
<proteinExistence type="predicted"/>
<protein>
    <submittedName>
        <fullName evidence="2">Uncharacterized protein</fullName>
    </submittedName>
</protein>
<feature type="compositionally biased region" description="Low complexity" evidence="1">
    <location>
        <begin position="172"/>
        <end position="196"/>
    </location>
</feature>
<organism evidence="2 3">
    <name type="scientific">Eimeria necatrix</name>
    <dbReference type="NCBI Taxonomy" id="51315"/>
    <lineage>
        <taxon>Eukaryota</taxon>
        <taxon>Sar</taxon>
        <taxon>Alveolata</taxon>
        <taxon>Apicomplexa</taxon>
        <taxon>Conoidasida</taxon>
        <taxon>Coccidia</taxon>
        <taxon>Eucoccidiorida</taxon>
        <taxon>Eimeriorina</taxon>
        <taxon>Eimeriidae</taxon>
        <taxon>Eimeria</taxon>
    </lineage>
</organism>
<accession>U6MR17</accession>
<dbReference type="VEuPathDB" id="ToxoDB:ENH_00021190"/>
<reference evidence="2" key="1">
    <citation type="submission" date="2013-10" db="EMBL/GenBank/DDBJ databases">
        <title>Genomic analysis of the causative agents of coccidiosis in chickens.</title>
        <authorList>
            <person name="Reid A.J."/>
            <person name="Blake D."/>
            <person name="Billington K."/>
            <person name="Browne H."/>
            <person name="Dunn M."/>
            <person name="Hung S."/>
            <person name="Kawahara F."/>
            <person name="Miranda-Saavedra D."/>
            <person name="Mourier T."/>
            <person name="Nagra H."/>
            <person name="Otto T.D."/>
            <person name="Rawlings N."/>
            <person name="Sanchez A."/>
            <person name="Sanders M."/>
            <person name="Subramaniam C."/>
            <person name="Tay Y."/>
            <person name="Dear P."/>
            <person name="Doerig C."/>
            <person name="Gruber A."/>
            <person name="Parkinson J."/>
            <person name="Shirley M."/>
            <person name="Wan K.L."/>
            <person name="Berriman M."/>
            <person name="Tomley F."/>
            <person name="Pain A."/>
        </authorList>
    </citation>
    <scope>NUCLEOTIDE SEQUENCE [LARGE SCALE GENOMIC DNA]</scope>
    <source>
        <strain evidence="2">Houghton</strain>
    </source>
</reference>
<keyword evidence="3" id="KW-1185">Reference proteome</keyword>
<dbReference type="OrthoDB" id="10665166at2759"/>
<dbReference type="AlphaFoldDB" id="U6MR17"/>
<sequence length="354" mass="34619">MGARAAGGPCGWGRCGVLWRHFGCFCAAAAAAAVAAAAAAAAASPAESAAAAAAATDAQELLSQEAPPYPRFGSSSSSRLQPAADVPLLHAGAPSPLLSGPPTPQRAPPLSGYPGAPPPLVSGGPPGPPLPGYPGAPPLLAAGAPLGAPLPAQPMGAPLAAGAPPAVLYPGPGSQAVGAPPARADRGAPPGAPWGAPQGGPSGGPLGGPWEGGPWGAPLEGEEASTTATADLLPPRLQLRGLLGLLSSAALLLLLLLEPPSRGGQLLGSAAAGLGLVAALEFFANLRSHNLLLQQFARAQQLLQRSKQPSLRRNIIKDNLRAARGAPRGPREAAAAAPFCCCCGASGSLRSCPS</sequence>
<feature type="region of interest" description="Disordered" evidence="1">
    <location>
        <begin position="89"/>
        <end position="134"/>
    </location>
</feature>
<feature type="region of interest" description="Disordered" evidence="1">
    <location>
        <begin position="172"/>
        <end position="226"/>
    </location>
</feature>
<evidence type="ECO:0000256" key="1">
    <source>
        <dbReference type="SAM" id="MobiDB-lite"/>
    </source>
</evidence>
<reference evidence="2" key="2">
    <citation type="submission" date="2013-10" db="EMBL/GenBank/DDBJ databases">
        <authorList>
            <person name="Aslett M."/>
        </authorList>
    </citation>
    <scope>NUCLEOTIDE SEQUENCE [LARGE SCALE GENOMIC DNA]</scope>
    <source>
        <strain evidence="2">Houghton</strain>
    </source>
</reference>
<name>U6MR17_9EIME</name>
<dbReference type="EMBL" id="HG723624">
    <property type="protein sequence ID" value="CDJ66471.1"/>
    <property type="molecule type" value="Genomic_DNA"/>
</dbReference>
<gene>
    <name evidence="2" type="ORF">ENH_00021190</name>
</gene>
<dbReference type="Proteomes" id="UP000030754">
    <property type="component" value="Unassembled WGS sequence"/>
</dbReference>
<dbReference type="RefSeq" id="XP_013434939.1">
    <property type="nucleotide sequence ID" value="XM_013579485.1"/>
</dbReference>
<evidence type="ECO:0000313" key="3">
    <source>
        <dbReference type="Proteomes" id="UP000030754"/>
    </source>
</evidence>
<evidence type="ECO:0000313" key="2">
    <source>
        <dbReference type="EMBL" id="CDJ66471.1"/>
    </source>
</evidence>